<gene>
    <name evidence="1" type="ORF">K0M31_002075</name>
</gene>
<dbReference type="EMBL" id="JAHYIQ010000001">
    <property type="protein sequence ID" value="KAK1137571.1"/>
    <property type="molecule type" value="Genomic_DNA"/>
</dbReference>
<accession>A0AA40KYG9</accession>
<protein>
    <submittedName>
        <fullName evidence="1">Uncharacterized protein</fullName>
    </submittedName>
</protein>
<dbReference type="Proteomes" id="UP001177670">
    <property type="component" value="Unassembled WGS sequence"/>
</dbReference>
<comment type="caution">
    <text evidence="1">The sequence shown here is derived from an EMBL/GenBank/DDBJ whole genome shotgun (WGS) entry which is preliminary data.</text>
</comment>
<proteinExistence type="predicted"/>
<reference evidence="1" key="1">
    <citation type="submission" date="2021-10" db="EMBL/GenBank/DDBJ databases">
        <title>Melipona bicolor Genome sequencing and assembly.</title>
        <authorList>
            <person name="Araujo N.S."/>
            <person name="Arias M.C."/>
        </authorList>
    </citation>
    <scope>NUCLEOTIDE SEQUENCE</scope>
    <source>
        <strain evidence="1">USP_2M_L1-L4_2017</strain>
        <tissue evidence="1">Whole body</tissue>
    </source>
</reference>
<name>A0AA40KYG9_9HYME</name>
<organism evidence="1 2">
    <name type="scientific">Melipona bicolor</name>
    <dbReference type="NCBI Taxonomy" id="60889"/>
    <lineage>
        <taxon>Eukaryota</taxon>
        <taxon>Metazoa</taxon>
        <taxon>Ecdysozoa</taxon>
        <taxon>Arthropoda</taxon>
        <taxon>Hexapoda</taxon>
        <taxon>Insecta</taxon>
        <taxon>Pterygota</taxon>
        <taxon>Neoptera</taxon>
        <taxon>Endopterygota</taxon>
        <taxon>Hymenoptera</taxon>
        <taxon>Apocrita</taxon>
        <taxon>Aculeata</taxon>
        <taxon>Apoidea</taxon>
        <taxon>Anthophila</taxon>
        <taxon>Apidae</taxon>
        <taxon>Melipona</taxon>
    </lineage>
</organism>
<evidence type="ECO:0000313" key="1">
    <source>
        <dbReference type="EMBL" id="KAK1137571.1"/>
    </source>
</evidence>
<evidence type="ECO:0000313" key="2">
    <source>
        <dbReference type="Proteomes" id="UP001177670"/>
    </source>
</evidence>
<keyword evidence="2" id="KW-1185">Reference proteome</keyword>
<dbReference type="AlphaFoldDB" id="A0AA40KYG9"/>
<sequence>EPPAGGGPIEAVSNPFIGFLSAHGDLLILGVLHSVGWGEAGSTEAGQLSTSPQARDP</sequence>
<feature type="non-terminal residue" evidence="1">
    <location>
        <position position="1"/>
    </location>
</feature>